<proteinExistence type="predicted"/>
<evidence type="ECO:0000313" key="4">
    <source>
        <dbReference type="EMBL" id="TGO03298.1"/>
    </source>
</evidence>
<evidence type="ECO:0000313" key="2">
    <source>
        <dbReference type="EMBL" id="TGN99916.1"/>
    </source>
</evidence>
<dbReference type="EMBL" id="JSZA02000028">
    <property type="protein sequence ID" value="TGO03298.1"/>
    <property type="molecule type" value="Genomic_DNA"/>
</dbReference>
<comment type="caution">
    <text evidence="2">The sequence shown here is derived from an EMBL/GenBank/DDBJ whole genome shotgun (WGS) entry which is preliminary data.</text>
</comment>
<evidence type="ECO:0000313" key="3">
    <source>
        <dbReference type="EMBL" id="TGO02196.1"/>
    </source>
</evidence>
<reference evidence="2 5" key="1">
    <citation type="journal article" date="2016" name="Front. Microbiol.">
        <title>Single-Cell (Meta-)Genomics of a Dimorphic Candidatus Thiomargarita nelsonii Reveals Genomic Plasticity.</title>
        <authorList>
            <person name="Flood B.E."/>
            <person name="Fliss P."/>
            <person name="Jones D.S."/>
            <person name="Dick G.J."/>
            <person name="Jain S."/>
            <person name="Kaster A.K."/>
            <person name="Winkel M."/>
            <person name="Mussmann M."/>
            <person name="Bailey J."/>
        </authorList>
    </citation>
    <scope>NUCLEOTIDE SEQUENCE [LARGE SCALE GENOMIC DNA]</scope>
    <source>
        <strain evidence="2">Hydrate Ridge</strain>
    </source>
</reference>
<dbReference type="Proteomes" id="UP000030428">
    <property type="component" value="Unassembled WGS sequence"/>
</dbReference>
<dbReference type="EMBL" id="JSZA02000261">
    <property type="protein sequence ID" value="TGN99916.1"/>
    <property type="molecule type" value="Genomic_DNA"/>
</dbReference>
<keyword evidence="1" id="KW-0812">Transmembrane</keyword>
<evidence type="ECO:0000256" key="1">
    <source>
        <dbReference type="SAM" id="Phobius"/>
    </source>
</evidence>
<gene>
    <name evidence="4" type="ORF">PN36_09510</name>
    <name evidence="3" type="ORF">PN36_28925</name>
    <name evidence="2" type="ORF">PN36_31830</name>
</gene>
<dbReference type="EMBL" id="JSZA02000193">
    <property type="protein sequence ID" value="TGO02196.1"/>
    <property type="molecule type" value="Genomic_DNA"/>
</dbReference>
<keyword evidence="5" id="KW-1185">Reference proteome</keyword>
<name>A0A4E0RBU4_9GAMM</name>
<sequence>IIIGGLLASADRFPDTVLKEEILHGIIAFGGGVLIAAVAFVLVPKGMALFSIPALSLTFYI</sequence>
<protein>
    <submittedName>
        <fullName evidence="2">Uncharacterized protein</fullName>
    </submittedName>
</protein>
<accession>A0A4E0RBU4</accession>
<keyword evidence="1" id="KW-0472">Membrane</keyword>
<evidence type="ECO:0000313" key="5">
    <source>
        <dbReference type="Proteomes" id="UP000030428"/>
    </source>
</evidence>
<dbReference type="AlphaFoldDB" id="A0A4E0RBU4"/>
<keyword evidence="1" id="KW-1133">Transmembrane helix</keyword>
<organism evidence="2 5">
    <name type="scientific">Candidatus Thiomargarita nelsonii</name>
    <dbReference type="NCBI Taxonomy" id="1003181"/>
    <lineage>
        <taxon>Bacteria</taxon>
        <taxon>Pseudomonadati</taxon>
        <taxon>Pseudomonadota</taxon>
        <taxon>Gammaproteobacteria</taxon>
        <taxon>Thiotrichales</taxon>
        <taxon>Thiotrichaceae</taxon>
        <taxon>Thiomargarita</taxon>
    </lineage>
</organism>
<feature type="non-terminal residue" evidence="2">
    <location>
        <position position="1"/>
    </location>
</feature>
<feature type="transmembrane region" description="Helical" evidence="1">
    <location>
        <begin position="22"/>
        <end position="43"/>
    </location>
</feature>